<proteinExistence type="predicted"/>
<sequence length="82" mass="9393">MGIMIGDGFCSTSIYIEEGKNTLDINKEKYFSNFLSGISLRPSENNVKILSEFLEYVVEELRERGELKSLDGRDISFTFTKK</sequence>
<evidence type="ECO:0000313" key="1">
    <source>
        <dbReference type="EMBL" id="BCS83141.1"/>
    </source>
</evidence>
<dbReference type="GeneID" id="80558346"/>
<protein>
    <submittedName>
        <fullName evidence="1">Uncharacterized protein</fullName>
    </submittedName>
</protein>
<dbReference type="EMBL" id="AP024483">
    <property type="protein sequence ID" value="BCS83141.1"/>
    <property type="molecule type" value="Genomic_DNA"/>
</dbReference>
<organism evidence="1 2">
    <name type="scientific">Cotonvirus japonicus</name>
    <dbReference type="NCBI Taxonomy" id="2811091"/>
    <lineage>
        <taxon>Viruses</taxon>
        <taxon>Varidnaviria</taxon>
        <taxon>Bamfordvirae</taxon>
        <taxon>Nucleocytoviricota</taxon>
        <taxon>Megaviricetes</taxon>
        <taxon>Imitervirales</taxon>
        <taxon>Mimiviridae</taxon>
        <taxon>Megamimivirinae</taxon>
        <taxon>Cotonvirus</taxon>
        <taxon>Cotonvirus japonicum</taxon>
    </lineage>
</organism>
<keyword evidence="2" id="KW-1185">Reference proteome</keyword>
<reference evidence="1 2" key="1">
    <citation type="submission" date="2021-02" db="EMBL/GenBank/DDBJ databases">
        <title>Cotonvirus japonicus, which uses Golgi apparatus of host cells for its virion factory, phylogenetically links tailed tupanvirus and icosahedral mimivirus.</title>
        <authorList>
            <person name="Takahashi H."/>
            <person name="Fukaya S."/>
            <person name="Song C."/>
            <person name="Murata K."/>
            <person name="Takemura M."/>
        </authorList>
    </citation>
    <scope>NUCLEOTIDE SEQUENCE [LARGE SCALE GENOMIC DNA]</scope>
</reference>
<name>A0ABM7NSQ4_9VIRU</name>
<dbReference type="RefSeq" id="YP_010841749.1">
    <property type="nucleotide sequence ID" value="NC_079139.1"/>
</dbReference>
<dbReference type="Proteomes" id="UP001321479">
    <property type="component" value="Segment"/>
</dbReference>
<accession>A0ABM7NSQ4</accession>
<evidence type="ECO:0000313" key="2">
    <source>
        <dbReference type="Proteomes" id="UP001321479"/>
    </source>
</evidence>